<sequence length="684" mass="74322">MPTIKTALKTLLALLLVAVLAAALGLWWLRHEFARLERDDGNYRALFETPVKPLLEATGATPCRDQFPHRRAWFGALHVHTAASYDATAFGVLATAEDAYRFGRGEPLQLRLQGDDADTTPPEARISTPLDFMAVTDHAEALGENRLCHQAGSEAYPTLVCRLYRGDLRLPLGDAAQPMVRLASTAIFGQDRSARICGDGAADCLREAELAWRDNQRVTEAFHDRGGDCAFTTFHAYEYSLAEQASNLHRNVIFRSATVPQAVASAKEARTPPMLWRWLQETCRDGSADCDALAIPHNSNWSSGRMWQPYRYGDLDAAERRAQAELRAALEPLAEIMQTKGDSECRNGIPSVLGGADELCDFEKLRPATEAIPDCGNDVGSGGMMLRGCVSRFSYLRHVLPEGQADAAELGINPFKLGIIAATDTHTATPAAALEADYQGSHGHDRDASHRLLDAVDVPGDIATGSPVRYNPGGIAGIYAEQNSREALFDAMRRRETFGTSGPRIRPRFFAGWELSEALCDDPDFLASAYRDGVPMGGDLPAASGATDGPVFAVSASRDPRPEGGLLQRIQIIKTWVDGDGGSHQRVFDVAGQADNGAGVDTATCRVHGPGAAQLCATWRDPAFDAGQSAVYYARVLQNPSCRWSQFDCIALPAEERPPSCADPALPKTIQERAWTSPIWYRGE</sequence>
<comment type="caution">
    <text evidence="1">The sequence shown here is derived from an EMBL/GenBank/DDBJ whole genome shotgun (WGS) entry which is preliminary data.</text>
</comment>
<dbReference type="EMBL" id="JAFKCZ010000004">
    <property type="protein sequence ID" value="MBN7796255.1"/>
    <property type="molecule type" value="Genomic_DNA"/>
</dbReference>
<evidence type="ECO:0000313" key="1">
    <source>
        <dbReference type="EMBL" id="MBN7796255.1"/>
    </source>
</evidence>
<gene>
    <name evidence="1" type="ORF">JYP50_06625</name>
</gene>
<dbReference type="AlphaFoldDB" id="A0A939DDS6"/>
<dbReference type="Proteomes" id="UP000664303">
    <property type="component" value="Unassembled WGS sequence"/>
</dbReference>
<name>A0A939DDS6_9GAMM</name>
<organism evidence="1 2">
    <name type="scientific">Parahaliea mediterranea</name>
    <dbReference type="NCBI Taxonomy" id="651086"/>
    <lineage>
        <taxon>Bacteria</taxon>
        <taxon>Pseudomonadati</taxon>
        <taxon>Pseudomonadota</taxon>
        <taxon>Gammaproteobacteria</taxon>
        <taxon>Cellvibrionales</taxon>
        <taxon>Halieaceae</taxon>
        <taxon>Parahaliea</taxon>
    </lineage>
</organism>
<proteinExistence type="predicted"/>
<evidence type="ECO:0000313" key="2">
    <source>
        <dbReference type="Proteomes" id="UP000664303"/>
    </source>
</evidence>
<dbReference type="Pfam" id="PF12228">
    <property type="entry name" value="DUF3604"/>
    <property type="match status" value="1"/>
</dbReference>
<accession>A0A939DDS6</accession>
<protein>
    <submittedName>
        <fullName evidence="1">DUF3604 domain-containing protein</fullName>
    </submittedName>
</protein>
<dbReference type="InterPro" id="IPR022028">
    <property type="entry name" value="DUF3604"/>
</dbReference>
<keyword evidence="2" id="KW-1185">Reference proteome</keyword>
<reference evidence="1" key="1">
    <citation type="submission" date="2021-02" db="EMBL/GenBank/DDBJ databases">
        <title>PHA producing bacteria isolated from coastal sediment in Guangdong, Shenzhen.</title>
        <authorList>
            <person name="Zheng W."/>
            <person name="Yu S."/>
            <person name="Huang Y."/>
        </authorList>
    </citation>
    <scope>NUCLEOTIDE SEQUENCE</scope>
    <source>
        <strain evidence="1">TN14-10</strain>
    </source>
</reference>
<dbReference type="RefSeq" id="WP_206559695.1">
    <property type="nucleotide sequence ID" value="NZ_JAFKCZ010000004.1"/>
</dbReference>